<keyword evidence="2" id="KW-1185">Reference proteome</keyword>
<dbReference type="Pfam" id="PF05733">
    <property type="entry name" value="Tenui_N"/>
    <property type="match status" value="1"/>
</dbReference>
<proteinExistence type="predicted"/>
<dbReference type="EMBL" id="CAKOGL010000007">
    <property type="protein sequence ID" value="CAH2088735.1"/>
    <property type="molecule type" value="Genomic_DNA"/>
</dbReference>
<accession>A0AAU9TNJ0</accession>
<name>A0AAU9TNJ0_EUPED</name>
<comment type="caution">
    <text evidence="1">The sequence shown here is derived from an EMBL/GenBank/DDBJ whole genome shotgun (WGS) entry which is preliminary data.</text>
</comment>
<sequence length="249" mass="27053">MRRGSAQPSKSYKTVTVGDSTMEVCEGTEPKSDLLFLLTVFITRGNNVANILLKCDTTVRDVISRKCSQYGISTSERQKAGPLGPSVITLARLSQAFAPATASVILGHSRVGNLKSKLFAGVTLPVLMTQTIFPVLLREEDTELIEISKYLNLEIAIMLSTPKEKRRMMSMALSDLLEQSESYVMDAVNGSVTGPSIKRKALIKGNILTEDDAPTQTVRVMTMICGRLHNMANDTYFSAVRKMAGAAAG</sequence>
<dbReference type="Proteomes" id="UP001153954">
    <property type="component" value="Unassembled WGS sequence"/>
</dbReference>
<dbReference type="GO" id="GO:0003723">
    <property type="term" value="F:RNA binding"/>
    <property type="evidence" value="ECO:0007669"/>
    <property type="project" value="InterPro"/>
</dbReference>
<evidence type="ECO:0000313" key="1">
    <source>
        <dbReference type="EMBL" id="CAH2088735.1"/>
    </source>
</evidence>
<evidence type="ECO:0008006" key="3">
    <source>
        <dbReference type="Google" id="ProtNLM"/>
    </source>
</evidence>
<reference evidence="1" key="1">
    <citation type="submission" date="2022-03" db="EMBL/GenBank/DDBJ databases">
        <authorList>
            <person name="Tunstrom K."/>
        </authorList>
    </citation>
    <scope>NUCLEOTIDE SEQUENCE</scope>
</reference>
<evidence type="ECO:0000313" key="2">
    <source>
        <dbReference type="Proteomes" id="UP001153954"/>
    </source>
</evidence>
<protein>
    <recommendedName>
        <fullName evidence="3">Nucleocapsid protein</fullName>
    </recommendedName>
</protein>
<gene>
    <name evidence="1" type="ORF">EEDITHA_LOCUS4872</name>
</gene>
<dbReference type="AlphaFoldDB" id="A0AAU9TNJ0"/>
<dbReference type="InterPro" id="IPR009522">
    <property type="entry name" value="Capsid_Phlebovir/Tenuivir"/>
</dbReference>
<organism evidence="1 2">
    <name type="scientific">Euphydryas editha</name>
    <name type="common">Edith's checkerspot</name>
    <dbReference type="NCBI Taxonomy" id="104508"/>
    <lineage>
        <taxon>Eukaryota</taxon>
        <taxon>Metazoa</taxon>
        <taxon>Ecdysozoa</taxon>
        <taxon>Arthropoda</taxon>
        <taxon>Hexapoda</taxon>
        <taxon>Insecta</taxon>
        <taxon>Pterygota</taxon>
        <taxon>Neoptera</taxon>
        <taxon>Endopterygota</taxon>
        <taxon>Lepidoptera</taxon>
        <taxon>Glossata</taxon>
        <taxon>Ditrysia</taxon>
        <taxon>Papilionoidea</taxon>
        <taxon>Nymphalidae</taxon>
        <taxon>Nymphalinae</taxon>
        <taxon>Euphydryas</taxon>
    </lineage>
</organism>